<gene>
    <name evidence="3" type="ORF">GT347_24230</name>
</gene>
<organism evidence="3 4">
    <name type="scientific">Xylophilus rhododendri</name>
    <dbReference type="NCBI Taxonomy" id="2697032"/>
    <lineage>
        <taxon>Bacteria</taxon>
        <taxon>Pseudomonadati</taxon>
        <taxon>Pseudomonadota</taxon>
        <taxon>Betaproteobacteria</taxon>
        <taxon>Burkholderiales</taxon>
        <taxon>Xylophilus</taxon>
    </lineage>
</organism>
<dbReference type="Gene3D" id="2.40.160.180">
    <property type="entry name" value="Carbohydrate-selective porin OprB"/>
    <property type="match status" value="1"/>
</dbReference>
<dbReference type="AlphaFoldDB" id="A0A857JDI0"/>
<dbReference type="Pfam" id="PF04966">
    <property type="entry name" value="OprB"/>
    <property type="match status" value="1"/>
</dbReference>
<dbReference type="InterPro" id="IPR007049">
    <property type="entry name" value="Carb-sel_porin_OprB"/>
</dbReference>
<dbReference type="KEGG" id="xyk:GT347_24230"/>
<dbReference type="GO" id="GO:0016020">
    <property type="term" value="C:membrane"/>
    <property type="evidence" value="ECO:0007669"/>
    <property type="project" value="InterPro"/>
</dbReference>
<sequence length="470" mass="51730">MGATARRLYSAAHVKPPRVSPPFFEARLSGAAARRQLLPVVLAGTDGRPGEQEVEDFSVHGQATYVFQKKPSFDAAYSGVNSLSPEAERSYSFTSTAYLGMRLAPQTELYFNPELVQGLPLSRLTGLGGLTNGELQKTAGTNPVIYRARLFVRHTWGLGGGSEFVEGDANQLASRYDKRRLTLTAGNFAVSDIFDNSAHAHDARTQFLNWSLLTHGAYDFAADSRGYSWGVALEYRHDDDWTLRAGRSLQPIESNGLKLDHKFFSHYGDQVELERRYTAWNRPGTLRLLAFRNVAVMGGFQDALNYAAANGTVPDVAPVRERRTKIGAGINLEQEVADGLGVFTRLARNDGKSETYAFAEIDRSVSFGATLEGGRWGRAQDALGVALAQNGLSQEHRAFLAAGGAGFFVGDGRLNYKPETIAEVYYRFALPAIKKLENAISFGFQHIRNPGYNADRGPVRIFSMRLHSEF</sequence>
<dbReference type="InterPro" id="IPR038673">
    <property type="entry name" value="OprB_sf"/>
</dbReference>
<evidence type="ECO:0000256" key="2">
    <source>
        <dbReference type="RuleBase" id="RU363072"/>
    </source>
</evidence>
<protein>
    <submittedName>
        <fullName evidence="3">Carbohydrate porin</fullName>
    </submittedName>
</protein>
<comment type="similarity">
    <text evidence="1 2">Belongs to the OprB family.</text>
</comment>
<dbReference type="GO" id="GO:0015288">
    <property type="term" value="F:porin activity"/>
    <property type="evidence" value="ECO:0007669"/>
    <property type="project" value="InterPro"/>
</dbReference>
<accession>A0A857JDI0</accession>
<dbReference type="EMBL" id="CP047650">
    <property type="protein sequence ID" value="QHJ00819.1"/>
    <property type="molecule type" value="Genomic_DNA"/>
</dbReference>
<proteinExistence type="inferred from homology"/>
<dbReference type="GO" id="GO:0008643">
    <property type="term" value="P:carbohydrate transport"/>
    <property type="evidence" value="ECO:0007669"/>
    <property type="project" value="InterPro"/>
</dbReference>
<evidence type="ECO:0000313" key="4">
    <source>
        <dbReference type="Proteomes" id="UP000464787"/>
    </source>
</evidence>
<reference evidence="3 4" key="1">
    <citation type="submission" date="2020-01" db="EMBL/GenBank/DDBJ databases">
        <title>Genome sequencing of strain KACC 21265.</title>
        <authorList>
            <person name="Heo J."/>
            <person name="Kim S.-J."/>
            <person name="Kim J.-S."/>
            <person name="Hong S.-B."/>
            <person name="Kwon S.-W."/>
        </authorList>
    </citation>
    <scope>NUCLEOTIDE SEQUENCE [LARGE SCALE GENOMIC DNA]</scope>
    <source>
        <strain evidence="3 4">KACC 21265</strain>
    </source>
</reference>
<evidence type="ECO:0000313" key="3">
    <source>
        <dbReference type="EMBL" id="QHJ00819.1"/>
    </source>
</evidence>
<dbReference type="Proteomes" id="UP000464787">
    <property type="component" value="Chromosome"/>
</dbReference>
<evidence type="ECO:0000256" key="1">
    <source>
        <dbReference type="ARBA" id="ARBA00008769"/>
    </source>
</evidence>
<keyword evidence="4" id="KW-1185">Reference proteome</keyword>
<name>A0A857JDI0_9BURK</name>